<dbReference type="PROSITE" id="PS00455">
    <property type="entry name" value="AMP_BINDING"/>
    <property type="match status" value="1"/>
</dbReference>
<dbReference type="Proteomes" id="UP000307378">
    <property type="component" value="Unassembled WGS sequence"/>
</dbReference>
<protein>
    <recommendedName>
        <fullName evidence="6">3-methylmercaptopropionyl-CoA ligase</fullName>
        <ecNumber evidence="5">6.2.1.44</ecNumber>
    </recommendedName>
</protein>
<dbReference type="SUPFAM" id="SSF56801">
    <property type="entry name" value="Acetyl-CoA synthetase-like"/>
    <property type="match status" value="1"/>
</dbReference>
<dbReference type="InterPro" id="IPR025110">
    <property type="entry name" value="AMP-bd_C"/>
</dbReference>
<comment type="caution">
    <text evidence="9">The sequence shown here is derived from an EMBL/GenBank/DDBJ whole genome shotgun (WGS) entry which is preliminary data.</text>
</comment>
<dbReference type="RefSeq" id="WP_136542369.1">
    <property type="nucleotide sequence ID" value="NZ_STGU01000010.1"/>
</dbReference>
<accession>A0A4S8PVB8</accession>
<dbReference type="InterPro" id="IPR020845">
    <property type="entry name" value="AMP-binding_CS"/>
</dbReference>
<dbReference type="EMBL" id="STGU01000010">
    <property type="protein sequence ID" value="THV33722.1"/>
    <property type="molecule type" value="Genomic_DNA"/>
</dbReference>
<evidence type="ECO:0000256" key="5">
    <source>
        <dbReference type="ARBA" id="ARBA00066616"/>
    </source>
</evidence>
<dbReference type="PANTHER" id="PTHR43201">
    <property type="entry name" value="ACYL-COA SYNTHETASE"/>
    <property type="match status" value="1"/>
</dbReference>
<dbReference type="GO" id="GO:0031956">
    <property type="term" value="F:medium-chain fatty acid-CoA ligase activity"/>
    <property type="evidence" value="ECO:0007669"/>
    <property type="project" value="TreeGrafter"/>
</dbReference>
<comment type="catalytic activity">
    <reaction evidence="4">
        <text>3-(methylsulfanyl)propanoate + ATP + CoA = 3-(methylsulfanyl)propanoyl-CoA + AMP + diphosphate</text>
        <dbReference type="Rhea" id="RHEA:43052"/>
        <dbReference type="ChEBI" id="CHEBI:30616"/>
        <dbReference type="ChEBI" id="CHEBI:33019"/>
        <dbReference type="ChEBI" id="CHEBI:49016"/>
        <dbReference type="ChEBI" id="CHEBI:57287"/>
        <dbReference type="ChEBI" id="CHEBI:82815"/>
        <dbReference type="ChEBI" id="CHEBI:456215"/>
        <dbReference type="EC" id="6.2.1.44"/>
    </reaction>
    <physiologicalReaction direction="left-to-right" evidence="4">
        <dbReference type="Rhea" id="RHEA:43053"/>
    </physiologicalReaction>
</comment>
<feature type="domain" description="AMP-dependent synthetase/ligase" evidence="7">
    <location>
        <begin position="27"/>
        <end position="381"/>
    </location>
</feature>
<dbReference type="InterPro" id="IPR042099">
    <property type="entry name" value="ANL_N_sf"/>
</dbReference>
<dbReference type="Pfam" id="PF13193">
    <property type="entry name" value="AMP-binding_C"/>
    <property type="match status" value="1"/>
</dbReference>
<dbReference type="InterPro" id="IPR045851">
    <property type="entry name" value="AMP-bd_C_sf"/>
</dbReference>
<comment type="similarity">
    <text evidence="1">Belongs to the ATP-dependent AMP-binding enzyme family.</text>
</comment>
<sequence>MQPEFLAAATEMRAVGLETDDPLIYRATVSPERQAAFEVTTGRSETYASLDDAVGRGAALIAELVGHAAPSQRIAYLGRNSIDQIVVCLACQRAGHVFVPLNWRLGASELGQIVADCEPAVLLHDAEFAPVLGDIHQPLPRTVSVEGDGGWDDMLRSAKRAEPMPTEADAACIMLYTSGTTGSPKGVIITRRNAFASAVNFALVGEVTSRSVTLCDLPFFHTIGLVAIGRTTLTMGGRLVISDRFLPDRTLATLGDPELGVTHYFAVPQMASALRNAPAWDPSALKALQAIFIGGAPLSPALIEAFLEDGIPLVNGYGMSEAGTAIHMPLDRDAVARHPGSVGFPAPLLAVRLVGEDGQDVADGEVGEIWLKGPSVTPGYWNKPGETARAFVGDWYRTGDLGRRAEGGVIHVPDRLKDMYITGGENVFPAEIEAVIGAHPKVRDVAVLGLPDPKWGECGVAFIVAHVEAPSADEILAHCAERLASYKRPTRIVFLEQIPRTASGKAQKHILRQTHAEL</sequence>
<dbReference type="Gene3D" id="3.40.50.12780">
    <property type="entry name" value="N-terminal domain of ligase-like"/>
    <property type="match status" value="1"/>
</dbReference>
<evidence type="ECO:0000256" key="3">
    <source>
        <dbReference type="ARBA" id="ARBA00022723"/>
    </source>
</evidence>
<evidence type="ECO:0000313" key="9">
    <source>
        <dbReference type="EMBL" id="THV33722.1"/>
    </source>
</evidence>
<dbReference type="Gene3D" id="3.30.300.30">
    <property type="match status" value="1"/>
</dbReference>
<dbReference type="Pfam" id="PF00501">
    <property type="entry name" value="AMP-binding"/>
    <property type="match status" value="1"/>
</dbReference>
<dbReference type="GO" id="GO:0006631">
    <property type="term" value="P:fatty acid metabolic process"/>
    <property type="evidence" value="ECO:0007669"/>
    <property type="project" value="TreeGrafter"/>
</dbReference>
<evidence type="ECO:0000256" key="1">
    <source>
        <dbReference type="ARBA" id="ARBA00006432"/>
    </source>
</evidence>
<evidence type="ECO:0000256" key="4">
    <source>
        <dbReference type="ARBA" id="ARBA00051915"/>
    </source>
</evidence>
<proteinExistence type="inferred from homology"/>
<evidence type="ECO:0000259" key="8">
    <source>
        <dbReference type="Pfam" id="PF13193"/>
    </source>
</evidence>
<evidence type="ECO:0000313" key="10">
    <source>
        <dbReference type="Proteomes" id="UP000307378"/>
    </source>
</evidence>
<dbReference type="EC" id="6.2.1.44" evidence="5"/>
<keyword evidence="2" id="KW-0436">Ligase</keyword>
<keyword evidence="3" id="KW-0479">Metal-binding</keyword>
<evidence type="ECO:0000256" key="2">
    <source>
        <dbReference type="ARBA" id="ARBA00022598"/>
    </source>
</evidence>
<name>A0A4S8PVB8_9HYPH</name>
<feature type="domain" description="AMP-binding enzyme C-terminal" evidence="8">
    <location>
        <begin position="431"/>
        <end position="505"/>
    </location>
</feature>
<dbReference type="FunFam" id="3.30.300.30:FF:000008">
    <property type="entry name" value="2,3-dihydroxybenzoate-AMP ligase"/>
    <property type="match status" value="1"/>
</dbReference>
<gene>
    <name evidence="9" type="ORF">FAA86_17020</name>
</gene>
<organism evidence="9 10">
    <name type="scientific">Rhizobium rosettiformans W3</name>
    <dbReference type="NCBI Taxonomy" id="538378"/>
    <lineage>
        <taxon>Bacteria</taxon>
        <taxon>Pseudomonadati</taxon>
        <taxon>Pseudomonadota</taxon>
        <taxon>Alphaproteobacteria</taxon>
        <taxon>Hyphomicrobiales</taxon>
        <taxon>Rhizobiaceae</taxon>
        <taxon>Rhizobium/Agrobacterium group</taxon>
        <taxon>Rhizobium</taxon>
    </lineage>
</organism>
<dbReference type="AlphaFoldDB" id="A0A4S8PVB8"/>
<evidence type="ECO:0000259" key="7">
    <source>
        <dbReference type="Pfam" id="PF00501"/>
    </source>
</evidence>
<dbReference type="GO" id="GO:0046872">
    <property type="term" value="F:metal ion binding"/>
    <property type="evidence" value="ECO:0007669"/>
    <property type="project" value="UniProtKB-KW"/>
</dbReference>
<reference evidence="9 10" key="1">
    <citation type="submission" date="2019-04" db="EMBL/GenBank/DDBJ databases">
        <title>genome sequence of strain W3.</title>
        <authorList>
            <person name="Gao J."/>
            <person name="Sun J."/>
        </authorList>
    </citation>
    <scope>NUCLEOTIDE SEQUENCE [LARGE SCALE GENOMIC DNA]</scope>
    <source>
        <strain evidence="9 10">W3</strain>
    </source>
</reference>
<evidence type="ECO:0000256" key="6">
    <source>
        <dbReference type="ARBA" id="ARBA00067668"/>
    </source>
</evidence>
<dbReference type="PANTHER" id="PTHR43201:SF5">
    <property type="entry name" value="MEDIUM-CHAIN ACYL-COA LIGASE ACSF2, MITOCHONDRIAL"/>
    <property type="match status" value="1"/>
</dbReference>
<dbReference type="InterPro" id="IPR000873">
    <property type="entry name" value="AMP-dep_synth/lig_dom"/>
</dbReference>